<name>A0ABP7CTI7_9ACTN</name>
<protein>
    <recommendedName>
        <fullName evidence="2">HNH nuclease domain-containing protein</fullName>
    </recommendedName>
</protein>
<evidence type="ECO:0000313" key="4">
    <source>
        <dbReference type="Proteomes" id="UP001500051"/>
    </source>
</evidence>
<dbReference type="SMART" id="SM00507">
    <property type="entry name" value="HNHc"/>
    <property type="match status" value="1"/>
</dbReference>
<dbReference type="CDD" id="cd00085">
    <property type="entry name" value="HNHc"/>
    <property type="match status" value="1"/>
</dbReference>
<comment type="caution">
    <text evidence="3">The sequence shown here is derived from an EMBL/GenBank/DDBJ whole genome shotgun (WGS) entry which is preliminary data.</text>
</comment>
<dbReference type="InterPro" id="IPR003870">
    <property type="entry name" value="DUF222"/>
</dbReference>
<accession>A0ABP7CTI7</accession>
<proteinExistence type="predicted"/>
<feature type="region of interest" description="Disordered" evidence="1">
    <location>
        <begin position="196"/>
        <end position="222"/>
    </location>
</feature>
<dbReference type="InterPro" id="IPR003615">
    <property type="entry name" value="HNH_nuc"/>
</dbReference>
<feature type="domain" description="HNH nuclease" evidence="2">
    <location>
        <begin position="100"/>
        <end position="152"/>
    </location>
</feature>
<organism evidence="3 4">
    <name type="scientific">Microlunatus aurantiacus</name>
    <dbReference type="NCBI Taxonomy" id="446786"/>
    <lineage>
        <taxon>Bacteria</taxon>
        <taxon>Bacillati</taxon>
        <taxon>Actinomycetota</taxon>
        <taxon>Actinomycetes</taxon>
        <taxon>Propionibacteriales</taxon>
        <taxon>Propionibacteriaceae</taxon>
        <taxon>Microlunatus</taxon>
    </lineage>
</organism>
<gene>
    <name evidence="3" type="ORF">GCM10022204_07940</name>
</gene>
<reference evidence="4" key="1">
    <citation type="journal article" date="2019" name="Int. J. Syst. Evol. Microbiol.">
        <title>The Global Catalogue of Microorganisms (GCM) 10K type strain sequencing project: providing services to taxonomists for standard genome sequencing and annotation.</title>
        <authorList>
            <consortium name="The Broad Institute Genomics Platform"/>
            <consortium name="The Broad Institute Genome Sequencing Center for Infectious Disease"/>
            <person name="Wu L."/>
            <person name="Ma J."/>
        </authorList>
    </citation>
    <scope>NUCLEOTIDE SEQUENCE [LARGE SCALE GENOMIC DNA]</scope>
    <source>
        <strain evidence="4">JCM 16548</strain>
    </source>
</reference>
<evidence type="ECO:0000259" key="2">
    <source>
        <dbReference type="SMART" id="SM00507"/>
    </source>
</evidence>
<dbReference type="Pfam" id="PF02720">
    <property type="entry name" value="DUF222"/>
    <property type="match status" value="1"/>
</dbReference>
<keyword evidence="4" id="KW-1185">Reference proteome</keyword>
<evidence type="ECO:0000256" key="1">
    <source>
        <dbReference type="SAM" id="MobiDB-lite"/>
    </source>
</evidence>
<dbReference type="EMBL" id="BAAAYX010000002">
    <property type="protein sequence ID" value="GAA3694540.1"/>
    <property type="molecule type" value="Genomic_DNA"/>
</dbReference>
<dbReference type="Proteomes" id="UP001500051">
    <property type="component" value="Unassembled WGS sequence"/>
</dbReference>
<sequence>MADDRTRGQRQHDALAGVLDAALRGNDLPAAGGTPTTLIITMPWEDFLSDRGMGAYDDGSPVSARTARRLADQADIAVCLKNSRGAVLDLYRTRRIASLAQTLALIARDAGCSFPGCDMAPQWCERHHVNAWYDGGDTNIGNLTLVCSYHHHQFAQRGWQCVINTDGLPVWIPPPWIDRQRRPILNARITLNNWDPQDPLDAHPPLFGDAPDAPSPADGTTG</sequence>
<evidence type="ECO:0000313" key="3">
    <source>
        <dbReference type="EMBL" id="GAA3694540.1"/>
    </source>
</evidence>